<dbReference type="Pfam" id="PF02572">
    <property type="entry name" value="CobA_CobO_BtuR"/>
    <property type="match status" value="1"/>
</dbReference>
<evidence type="ECO:0000256" key="2">
    <source>
        <dbReference type="ARBA" id="ARBA00007487"/>
    </source>
</evidence>
<evidence type="ECO:0000256" key="1">
    <source>
        <dbReference type="ARBA" id="ARBA00005121"/>
    </source>
</evidence>
<sequence length="184" mass="20666">MEVQFEKIKSNSLEKGYIQVYTGNGKGKTTAAIGLAVRAAGAGLRVFFAQFIKGMLYSEIEALERFSELITVRQYGRGCFIDKNPGQEDIEAAHHGLEDIEMIIKFEEYDVIILDEANVAVQCNLITADELLELINEKPFGTELIITGRYARKEILAVADLITEMREVKHYYQNGIQARAGIEK</sequence>
<evidence type="ECO:0000313" key="10">
    <source>
        <dbReference type="EMBL" id="AQQ09881.1"/>
    </source>
</evidence>
<name>A0A1Q2HRC1_9BACT</name>
<evidence type="ECO:0000313" key="11">
    <source>
        <dbReference type="Proteomes" id="UP000188273"/>
    </source>
</evidence>
<dbReference type="CDD" id="cd00561">
    <property type="entry name" value="CobA_ACA"/>
    <property type="match status" value="1"/>
</dbReference>
<dbReference type="KEGG" id="pbu:L21SP3_01701"/>
<dbReference type="EMBL" id="CP019633">
    <property type="protein sequence ID" value="AQQ09881.1"/>
    <property type="molecule type" value="Genomic_DNA"/>
</dbReference>
<gene>
    <name evidence="10" type="primary">cobO_2</name>
    <name evidence="10" type="ORF">L21SP3_01701</name>
</gene>
<dbReference type="NCBIfam" id="NF004637">
    <property type="entry name" value="PRK05986.1"/>
    <property type="match status" value="1"/>
</dbReference>
<dbReference type="PANTHER" id="PTHR46638">
    <property type="entry name" value="CORRINOID ADENOSYLTRANSFERASE"/>
    <property type="match status" value="1"/>
</dbReference>
<dbReference type="PIRSF" id="PIRSF015617">
    <property type="entry name" value="Adensltrnsf_CobA"/>
    <property type="match status" value="1"/>
</dbReference>
<dbReference type="EC" id="2.5.1.17" evidence="3"/>
<evidence type="ECO:0000256" key="5">
    <source>
        <dbReference type="ARBA" id="ARBA00031529"/>
    </source>
</evidence>
<reference evidence="11" key="1">
    <citation type="submission" date="2017-02" db="EMBL/GenBank/DDBJ databases">
        <title>Comparative genomics and description of representatives of a novel lineage of planctomycetes thriving in anoxic sediments.</title>
        <authorList>
            <person name="Spring S."/>
            <person name="Bunk B."/>
            <person name="Sproer C."/>
            <person name="Klenk H.-P."/>
        </authorList>
    </citation>
    <scope>NUCLEOTIDE SEQUENCE [LARGE SCALE GENOMIC DNA]</scope>
    <source>
        <strain evidence="11">L21-RPul-D3</strain>
    </source>
</reference>
<evidence type="ECO:0000256" key="7">
    <source>
        <dbReference type="ARBA" id="ARBA00033354"/>
    </source>
</evidence>
<comment type="function">
    <text evidence="4">Required for both de novo synthesis of the corrin ring for the assimilation of exogenous corrinoids. Participates in the adenosylation of a variety of incomplete and complete corrinoids.</text>
</comment>
<evidence type="ECO:0000256" key="4">
    <source>
        <dbReference type="ARBA" id="ARBA00024929"/>
    </source>
</evidence>
<accession>A0A1Q2HRC1</accession>
<dbReference type="STRING" id="1940790.L21SP3_01701"/>
<dbReference type="GO" id="GO:0009236">
    <property type="term" value="P:cobalamin biosynthetic process"/>
    <property type="evidence" value="ECO:0007669"/>
    <property type="project" value="InterPro"/>
</dbReference>
<comment type="pathway">
    <text evidence="1">Cofactor biosynthesis; adenosylcobalamin biosynthesis; adenosylcobalamin from cob(II)yrinate a,c-diamide: step 2/7.</text>
</comment>
<dbReference type="InterPro" id="IPR027417">
    <property type="entry name" value="P-loop_NTPase"/>
</dbReference>
<evidence type="ECO:0000256" key="3">
    <source>
        <dbReference type="ARBA" id="ARBA00012454"/>
    </source>
</evidence>
<evidence type="ECO:0000256" key="6">
    <source>
        <dbReference type="ARBA" id="ARBA00033334"/>
    </source>
</evidence>
<dbReference type="GO" id="GO:0005524">
    <property type="term" value="F:ATP binding"/>
    <property type="evidence" value="ECO:0007669"/>
    <property type="project" value="InterPro"/>
</dbReference>
<comment type="similarity">
    <text evidence="2">Belongs to the Cob(I)alamin adenosyltransferase family.</text>
</comment>
<organism evidence="10 11">
    <name type="scientific">Sedimentisphaera cyanobacteriorum</name>
    <dbReference type="NCBI Taxonomy" id="1940790"/>
    <lineage>
        <taxon>Bacteria</taxon>
        <taxon>Pseudomonadati</taxon>
        <taxon>Planctomycetota</taxon>
        <taxon>Phycisphaerae</taxon>
        <taxon>Sedimentisphaerales</taxon>
        <taxon>Sedimentisphaeraceae</taxon>
        <taxon>Sedimentisphaera</taxon>
    </lineage>
</organism>
<keyword evidence="11" id="KW-1185">Reference proteome</keyword>
<dbReference type="RefSeq" id="WP_077540596.1">
    <property type="nucleotide sequence ID" value="NZ_CP019633.1"/>
</dbReference>
<dbReference type="PANTHER" id="PTHR46638:SF1">
    <property type="entry name" value="CORRINOID ADENOSYLTRANSFERASE"/>
    <property type="match status" value="1"/>
</dbReference>
<comment type="catalytic activity">
    <reaction evidence="8">
        <text>2 cob(II)yrinate a,c diamide + reduced [electron-transfer flavoprotein] + 2 ATP = 2 adenosylcob(III)yrinate a,c-diamide + 2 triphosphate + oxidized [electron-transfer flavoprotein] + 3 H(+)</text>
        <dbReference type="Rhea" id="RHEA:11528"/>
        <dbReference type="Rhea" id="RHEA-COMP:10685"/>
        <dbReference type="Rhea" id="RHEA-COMP:10686"/>
        <dbReference type="ChEBI" id="CHEBI:15378"/>
        <dbReference type="ChEBI" id="CHEBI:18036"/>
        <dbReference type="ChEBI" id="CHEBI:30616"/>
        <dbReference type="ChEBI" id="CHEBI:57692"/>
        <dbReference type="ChEBI" id="CHEBI:58307"/>
        <dbReference type="ChEBI" id="CHEBI:58503"/>
        <dbReference type="ChEBI" id="CHEBI:58537"/>
        <dbReference type="EC" id="2.5.1.17"/>
    </reaction>
</comment>
<dbReference type="InterPro" id="IPR003724">
    <property type="entry name" value="CblAdoTrfase_CobA"/>
</dbReference>
<dbReference type="SUPFAM" id="SSF52540">
    <property type="entry name" value="P-loop containing nucleoside triphosphate hydrolases"/>
    <property type="match status" value="1"/>
</dbReference>
<evidence type="ECO:0000256" key="8">
    <source>
        <dbReference type="ARBA" id="ARBA00048555"/>
    </source>
</evidence>
<dbReference type="Gene3D" id="3.40.50.300">
    <property type="entry name" value="P-loop containing nucleotide triphosphate hydrolases"/>
    <property type="match status" value="1"/>
</dbReference>
<dbReference type="OrthoDB" id="9810309at2"/>
<dbReference type="GO" id="GO:0008817">
    <property type="term" value="F:corrinoid adenosyltransferase activity"/>
    <property type="evidence" value="ECO:0007669"/>
    <property type="project" value="UniProtKB-EC"/>
</dbReference>
<evidence type="ECO:0000256" key="9">
    <source>
        <dbReference type="ARBA" id="ARBA00048692"/>
    </source>
</evidence>
<protein>
    <recommendedName>
        <fullName evidence="3">corrinoid adenosyltransferase</fullName>
        <ecNumber evidence="3">2.5.1.17</ecNumber>
    </recommendedName>
    <alternativeName>
        <fullName evidence="5">Cob(II)alamin adenosyltransferase</fullName>
    </alternativeName>
    <alternativeName>
        <fullName evidence="7">Cob(II)yrinic acid a,c-diamide adenosyltransferase</fullName>
    </alternativeName>
    <alternativeName>
        <fullName evidence="6">Cobinamide/cobalamin adenosyltransferase</fullName>
    </alternativeName>
</protein>
<dbReference type="Proteomes" id="UP000188273">
    <property type="component" value="Chromosome"/>
</dbReference>
<proteinExistence type="inferred from homology"/>
<keyword evidence="10" id="KW-0808">Transferase</keyword>
<comment type="catalytic activity">
    <reaction evidence="9">
        <text>2 cob(II)alamin + reduced [electron-transfer flavoprotein] + 2 ATP = 2 adenosylcob(III)alamin + 2 triphosphate + oxidized [electron-transfer flavoprotein] + 3 H(+)</text>
        <dbReference type="Rhea" id="RHEA:28671"/>
        <dbReference type="Rhea" id="RHEA-COMP:10685"/>
        <dbReference type="Rhea" id="RHEA-COMP:10686"/>
        <dbReference type="ChEBI" id="CHEBI:15378"/>
        <dbReference type="ChEBI" id="CHEBI:16304"/>
        <dbReference type="ChEBI" id="CHEBI:18036"/>
        <dbReference type="ChEBI" id="CHEBI:18408"/>
        <dbReference type="ChEBI" id="CHEBI:30616"/>
        <dbReference type="ChEBI" id="CHEBI:57692"/>
        <dbReference type="ChEBI" id="CHEBI:58307"/>
        <dbReference type="EC" id="2.5.1.17"/>
    </reaction>
</comment>
<dbReference type="AlphaFoldDB" id="A0A1Q2HRC1"/>